<evidence type="ECO:0000256" key="1">
    <source>
        <dbReference type="ARBA" id="ARBA00022605"/>
    </source>
</evidence>
<dbReference type="PIRSF" id="PIRSF038992">
    <property type="entry name" value="Aldolase_Ia"/>
    <property type="match status" value="1"/>
</dbReference>
<dbReference type="Gene3D" id="3.20.20.70">
    <property type="entry name" value="Aldolase class I"/>
    <property type="match status" value="1"/>
</dbReference>
<sequence length="265" mass="28055">MIGKQIRMERIMNRENGRTLIVPLDHGVTAGPISGLVDMKDTIGRVVDGGANAIVIHKGIVRAGHRGRGHDVGLIVHLSASTSLSPDPNSKVLVCTVEEAIKLGADGVSIHVNIGADDEKEMLKDFGETSKQCQAWGMPLLAMMYTRGKKIKTESDVAVVKHAARVAAELGADLVKVNYTGDVNSFRSVVEGCGVPVLIAGGEKAKSDIDVLKNIKNAILAGGGGVSIGRNVFQHEYPSRMIKAIKAIIHEDATVKAATAILEGR</sequence>
<keyword evidence="1" id="KW-0028">Amino-acid biosynthesis</keyword>
<dbReference type="CDD" id="cd00958">
    <property type="entry name" value="DhnA"/>
    <property type="match status" value="1"/>
</dbReference>
<dbReference type="InterPro" id="IPR010210">
    <property type="entry name" value="ADH_synthase"/>
</dbReference>
<accession>A0A0W8FNJ9</accession>
<evidence type="ECO:0000256" key="3">
    <source>
        <dbReference type="ARBA" id="ARBA00023141"/>
    </source>
</evidence>
<protein>
    <submittedName>
        <fullName evidence="5">2-amino-3,7-dideoxy-d-threo-hept-6-ulosonate synthase</fullName>
    </submittedName>
</protein>
<dbReference type="AlphaFoldDB" id="A0A0W8FNJ9"/>
<dbReference type="GO" id="GO:0004332">
    <property type="term" value="F:fructose-bisphosphate aldolase activity"/>
    <property type="evidence" value="ECO:0007669"/>
    <property type="project" value="InterPro"/>
</dbReference>
<dbReference type="NCBIfam" id="TIGR01949">
    <property type="entry name" value="ADH_synth"/>
    <property type="match status" value="1"/>
</dbReference>
<name>A0A0W8FNJ9_9ZZZZ</name>
<proteinExistence type="inferred from homology"/>
<dbReference type="SUPFAM" id="SSF51569">
    <property type="entry name" value="Aldolase"/>
    <property type="match status" value="1"/>
</dbReference>
<keyword evidence="3" id="KW-0057">Aromatic amino acid biosynthesis</keyword>
<keyword evidence="2" id="KW-0808">Transferase</keyword>
<dbReference type="SMART" id="SM01133">
    <property type="entry name" value="DeoC"/>
    <property type="match status" value="1"/>
</dbReference>
<dbReference type="PANTHER" id="PTHR47916">
    <property type="entry name" value="FRUCTOSE-BISPHOSPHATE ALDOLASE CLASS 1"/>
    <property type="match status" value="1"/>
</dbReference>
<dbReference type="GO" id="GO:0008652">
    <property type="term" value="P:amino acid biosynthetic process"/>
    <property type="evidence" value="ECO:0007669"/>
    <property type="project" value="UniProtKB-KW"/>
</dbReference>
<dbReference type="InterPro" id="IPR041720">
    <property type="entry name" value="FbaB-like"/>
</dbReference>
<dbReference type="GO" id="GO:0009073">
    <property type="term" value="P:aromatic amino acid family biosynthetic process"/>
    <property type="evidence" value="ECO:0007669"/>
    <property type="project" value="UniProtKB-KW"/>
</dbReference>
<dbReference type="HAMAP" id="MF_00960">
    <property type="entry name" value="ADH_synthase"/>
    <property type="match status" value="1"/>
</dbReference>
<evidence type="ECO:0000256" key="2">
    <source>
        <dbReference type="ARBA" id="ARBA00022679"/>
    </source>
</evidence>
<evidence type="ECO:0000256" key="4">
    <source>
        <dbReference type="ARBA" id="ARBA00023270"/>
    </source>
</evidence>
<dbReference type="InterPro" id="IPR002915">
    <property type="entry name" value="DeoC/FbaB/LacD_aldolase"/>
</dbReference>
<reference evidence="5" key="1">
    <citation type="journal article" date="2015" name="Proc. Natl. Acad. Sci. U.S.A.">
        <title>Networks of energetic and metabolic interactions define dynamics in microbial communities.</title>
        <authorList>
            <person name="Embree M."/>
            <person name="Liu J.K."/>
            <person name="Al-Bassam M.M."/>
            <person name="Zengler K."/>
        </authorList>
    </citation>
    <scope>NUCLEOTIDE SEQUENCE</scope>
</reference>
<comment type="caution">
    <text evidence="5">The sequence shown here is derived from an EMBL/GenBank/DDBJ whole genome shotgun (WGS) entry which is preliminary data.</text>
</comment>
<dbReference type="GO" id="GO:0016740">
    <property type="term" value="F:transferase activity"/>
    <property type="evidence" value="ECO:0007669"/>
    <property type="project" value="UniProtKB-KW"/>
</dbReference>
<keyword evidence="4" id="KW-0704">Schiff base</keyword>
<dbReference type="InterPro" id="IPR050456">
    <property type="entry name" value="DeoC/FbaB_aldolase"/>
</dbReference>
<gene>
    <name evidence="5" type="ORF">ASZ90_007797</name>
</gene>
<dbReference type="Pfam" id="PF01791">
    <property type="entry name" value="DeoC"/>
    <property type="match status" value="1"/>
</dbReference>
<dbReference type="PANTHER" id="PTHR47916:SF1">
    <property type="entry name" value="3-HYDROXY-5-PHOSPHONOOXYPENTANE-2,4-DIONE THIOLASE"/>
    <property type="match status" value="1"/>
</dbReference>
<dbReference type="NCBIfam" id="NF005556">
    <property type="entry name" value="PRK07226.1"/>
    <property type="match status" value="1"/>
</dbReference>
<dbReference type="EMBL" id="LNQE01000970">
    <property type="protein sequence ID" value="KUG22393.1"/>
    <property type="molecule type" value="Genomic_DNA"/>
</dbReference>
<dbReference type="InterPro" id="IPR013785">
    <property type="entry name" value="Aldolase_TIM"/>
</dbReference>
<evidence type="ECO:0000313" key="5">
    <source>
        <dbReference type="EMBL" id="KUG22393.1"/>
    </source>
</evidence>
<dbReference type="GO" id="GO:0016836">
    <property type="term" value="F:hydro-lyase activity"/>
    <property type="evidence" value="ECO:0007669"/>
    <property type="project" value="InterPro"/>
</dbReference>
<organism evidence="5">
    <name type="scientific">hydrocarbon metagenome</name>
    <dbReference type="NCBI Taxonomy" id="938273"/>
    <lineage>
        <taxon>unclassified sequences</taxon>
        <taxon>metagenomes</taxon>
        <taxon>ecological metagenomes</taxon>
    </lineage>
</organism>